<dbReference type="PROSITE" id="PS00175">
    <property type="entry name" value="PG_MUTASE"/>
    <property type="match status" value="1"/>
</dbReference>
<feature type="active site" description="Tele-phosphohistidine intermediate" evidence="1">
    <location>
        <position position="10"/>
    </location>
</feature>
<dbReference type="SMART" id="SM00855">
    <property type="entry name" value="PGAM"/>
    <property type="match status" value="1"/>
</dbReference>
<dbReference type="GO" id="GO:0005737">
    <property type="term" value="C:cytoplasm"/>
    <property type="evidence" value="ECO:0007669"/>
    <property type="project" value="TreeGrafter"/>
</dbReference>
<dbReference type="InterPro" id="IPR050275">
    <property type="entry name" value="PGM_Phosphatase"/>
</dbReference>
<dbReference type="InterPro" id="IPR013078">
    <property type="entry name" value="His_Pase_superF_clade-1"/>
</dbReference>
<dbReference type="PANTHER" id="PTHR48100">
    <property type="entry name" value="BROAD-SPECIFICITY PHOSPHATASE YOR283W-RELATED"/>
    <property type="match status" value="1"/>
</dbReference>
<dbReference type="Pfam" id="PF00300">
    <property type="entry name" value="His_Phos_1"/>
    <property type="match status" value="1"/>
</dbReference>
<dbReference type="Proteomes" id="UP000677218">
    <property type="component" value="Unassembled WGS sequence"/>
</dbReference>
<dbReference type="GO" id="GO:0016791">
    <property type="term" value="F:phosphatase activity"/>
    <property type="evidence" value="ECO:0007669"/>
    <property type="project" value="TreeGrafter"/>
</dbReference>
<dbReference type="AlphaFoldDB" id="A0A916QJN9"/>
<proteinExistence type="predicted"/>
<protein>
    <submittedName>
        <fullName evidence="3">Phosphoglycerate mutase</fullName>
    </submittedName>
</protein>
<evidence type="ECO:0000256" key="1">
    <source>
        <dbReference type="PIRSR" id="PIRSR613078-1"/>
    </source>
</evidence>
<dbReference type="SUPFAM" id="SSF53254">
    <property type="entry name" value="Phosphoglycerate mutase-like"/>
    <property type="match status" value="1"/>
</dbReference>
<feature type="binding site" evidence="2">
    <location>
        <position position="61"/>
    </location>
    <ligand>
        <name>substrate</name>
    </ligand>
</feature>
<evidence type="ECO:0000256" key="2">
    <source>
        <dbReference type="PIRSR" id="PIRSR613078-2"/>
    </source>
</evidence>
<dbReference type="EMBL" id="BMAY01000001">
    <property type="protein sequence ID" value="GFZ26361.1"/>
    <property type="molecule type" value="Genomic_DNA"/>
</dbReference>
<dbReference type="InterPro" id="IPR029033">
    <property type="entry name" value="His_PPase_superfam"/>
</dbReference>
<dbReference type="RefSeq" id="WP_212780064.1">
    <property type="nucleotide sequence ID" value="NZ_BMAY01000001.1"/>
</dbReference>
<sequence>MTKTIYLVRHGQTFFNFHHKVQGRCDSPLTDLGIRQVVKTREYFKQAGLKFQYAYSSTQERAVDTLEILVPQMPYVRLKDLRERDYGIYEGDDEYLLPWNNGGANTIETMEAPEDTVVRMSRAVSFILDRMEDGETALVAGHGEILARYLRFATGETAFPGFRNAAYARLEYADDNPEKASFIETGWPAEGLA</sequence>
<accession>A0A916QJN9</accession>
<organism evidence="3 4">
    <name type="scientific">Lactobacillus corticis</name>
    <dbReference type="NCBI Taxonomy" id="2201249"/>
    <lineage>
        <taxon>Bacteria</taxon>
        <taxon>Bacillati</taxon>
        <taxon>Bacillota</taxon>
        <taxon>Bacilli</taxon>
        <taxon>Lactobacillales</taxon>
        <taxon>Lactobacillaceae</taxon>
        <taxon>Lactobacillus</taxon>
    </lineage>
</organism>
<dbReference type="CDD" id="cd07067">
    <property type="entry name" value="HP_PGM_like"/>
    <property type="match status" value="1"/>
</dbReference>
<feature type="binding site" evidence="2">
    <location>
        <begin position="83"/>
        <end position="86"/>
    </location>
    <ligand>
        <name>substrate</name>
    </ligand>
</feature>
<reference evidence="3" key="1">
    <citation type="submission" date="2020-08" db="EMBL/GenBank/DDBJ databases">
        <title>Taxonomic study for Lactobacillus species isolated from hardwood bark.</title>
        <authorList>
            <person name="Tohno M."/>
            <person name="Tanizawa Y."/>
        </authorList>
    </citation>
    <scope>NUCLEOTIDE SEQUENCE</scope>
    <source>
        <strain evidence="3">B40</strain>
    </source>
</reference>
<name>A0A916QJN9_9LACO</name>
<evidence type="ECO:0000313" key="4">
    <source>
        <dbReference type="Proteomes" id="UP000677218"/>
    </source>
</evidence>
<dbReference type="Gene3D" id="3.40.50.1240">
    <property type="entry name" value="Phosphoglycerate mutase-like"/>
    <property type="match status" value="1"/>
</dbReference>
<comment type="caution">
    <text evidence="3">The sequence shown here is derived from an EMBL/GenBank/DDBJ whole genome shotgun (WGS) entry which is preliminary data.</text>
</comment>
<keyword evidence="4" id="KW-1185">Reference proteome</keyword>
<evidence type="ECO:0000313" key="3">
    <source>
        <dbReference type="EMBL" id="GFZ26361.1"/>
    </source>
</evidence>
<feature type="binding site" evidence="2">
    <location>
        <begin position="9"/>
        <end position="16"/>
    </location>
    <ligand>
        <name>substrate</name>
    </ligand>
</feature>
<dbReference type="PANTHER" id="PTHR48100:SF5">
    <property type="entry name" value="HISTIDINE PHOSPHATASE FAMILY PROTEIN"/>
    <property type="match status" value="1"/>
</dbReference>
<gene>
    <name evidence="3" type="ORF">LCB40_02410</name>
</gene>
<dbReference type="InterPro" id="IPR001345">
    <property type="entry name" value="PG/BPGM_mutase_AS"/>
</dbReference>
<feature type="active site" description="Proton donor/acceptor" evidence="1">
    <location>
        <position position="83"/>
    </location>
</feature>